<dbReference type="InterPro" id="IPR013767">
    <property type="entry name" value="PAS_fold"/>
</dbReference>
<dbReference type="Pfam" id="PF03707">
    <property type="entry name" value="MHYT"/>
    <property type="match status" value="4"/>
</dbReference>
<evidence type="ECO:0000256" key="1">
    <source>
        <dbReference type="ARBA" id="ARBA00000085"/>
    </source>
</evidence>
<feature type="domain" description="Response regulatory" evidence="15">
    <location>
        <begin position="657"/>
        <end position="776"/>
    </location>
</feature>
<dbReference type="EC" id="2.7.13.3" evidence="3"/>
<dbReference type="InterPro" id="IPR035965">
    <property type="entry name" value="PAS-like_dom_sf"/>
</dbReference>
<dbReference type="Pfam" id="PF00989">
    <property type="entry name" value="PAS"/>
    <property type="match status" value="1"/>
</dbReference>
<dbReference type="Pfam" id="PF01627">
    <property type="entry name" value="Hpt"/>
    <property type="match status" value="1"/>
</dbReference>
<dbReference type="InterPro" id="IPR036097">
    <property type="entry name" value="HisK_dim/P_sf"/>
</dbReference>
<dbReference type="SMART" id="SM00388">
    <property type="entry name" value="HisKA"/>
    <property type="match status" value="1"/>
</dbReference>
<dbReference type="Pfam" id="PF02518">
    <property type="entry name" value="HATPase_c"/>
    <property type="match status" value="1"/>
</dbReference>
<keyword evidence="20" id="KW-1185">Reference proteome</keyword>
<evidence type="ECO:0000256" key="12">
    <source>
        <dbReference type="PROSITE-ProRule" id="PRU00169"/>
    </source>
</evidence>
<dbReference type="PANTHER" id="PTHR45339">
    <property type="entry name" value="HYBRID SIGNAL TRANSDUCTION HISTIDINE KINASE J"/>
    <property type="match status" value="1"/>
</dbReference>
<dbReference type="InterPro" id="IPR001789">
    <property type="entry name" value="Sig_transdc_resp-reg_receiver"/>
</dbReference>
<dbReference type="Gene3D" id="1.20.120.160">
    <property type="entry name" value="HPT domain"/>
    <property type="match status" value="1"/>
</dbReference>
<dbReference type="CDD" id="cd00130">
    <property type="entry name" value="PAS"/>
    <property type="match status" value="1"/>
</dbReference>
<evidence type="ECO:0000256" key="13">
    <source>
        <dbReference type="PROSITE-ProRule" id="PRU00244"/>
    </source>
</evidence>
<dbReference type="InterPro" id="IPR000014">
    <property type="entry name" value="PAS"/>
</dbReference>
<dbReference type="InterPro" id="IPR008207">
    <property type="entry name" value="Sig_transdc_His_kin_Hpt_dom"/>
</dbReference>
<feature type="transmembrane region" description="Helical" evidence="13">
    <location>
        <begin position="130"/>
        <end position="151"/>
    </location>
</feature>
<dbReference type="SUPFAM" id="SSF47226">
    <property type="entry name" value="Histidine-containing phosphotransfer domain, HPT domain"/>
    <property type="match status" value="1"/>
</dbReference>
<evidence type="ECO:0000259" key="15">
    <source>
        <dbReference type="PROSITE" id="PS50110"/>
    </source>
</evidence>
<comment type="subcellular location">
    <subcellularLocation>
        <location evidence="2">Cell membrane</location>
        <topology evidence="2">Multi-pass membrane protein</topology>
    </subcellularLocation>
</comment>
<evidence type="ECO:0000256" key="4">
    <source>
        <dbReference type="ARBA" id="ARBA00022475"/>
    </source>
</evidence>
<dbReference type="PRINTS" id="PR00344">
    <property type="entry name" value="BCTRLSENSOR"/>
</dbReference>
<keyword evidence="8" id="KW-0067">ATP-binding</keyword>
<dbReference type="PROSITE" id="PS50110">
    <property type="entry name" value="RESPONSE_REGULATORY"/>
    <property type="match status" value="1"/>
</dbReference>
<keyword evidence="7" id="KW-0547">Nucleotide-binding</keyword>
<reference evidence="19 20" key="1">
    <citation type="submission" date="2020-12" db="EMBL/GenBank/DDBJ databases">
        <title>Novel Thalassolituus-related marine hydrocarbonoclastic bacteria mediated algae-derived hydrocarbons mineralization in twilight zone of the northern South China Sea.</title>
        <authorList>
            <person name="Dong C."/>
        </authorList>
    </citation>
    <scope>NUCLEOTIDE SEQUENCE [LARGE SCALE GENOMIC DNA]</scope>
    <source>
        <strain evidence="19 20">IMCC1826</strain>
    </source>
</reference>
<evidence type="ECO:0000259" key="16">
    <source>
        <dbReference type="PROSITE" id="PS50112"/>
    </source>
</evidence>
<dbReference type="CDD" id="cd00082">
    <property type="entry name" value="HisKA"/>
    <property type="match status" value="1"/>
</dbReference>
<dbReference type="InterPro" id="IPR036641">
    <property type="entry name" value="HPT_dom_sf"/>
</dbReference>
<evidence type="ECO:0000256" key="9">
    <source>
        <dbReference type="ARBA" id="ARBA00022989"/>
    </source>
</evidence>
<keyword evidence="6 13" id="KW-0812">Transmembrane</keyword>
<organism evidence="19 20">
    <name type="scientific">Thalassolituus marinus</name>
    <dbReference type="NCBI Taxonomy" id="671053"/>
    <lineage>
        <taxon>Bacteria</taxon>
        <taxon>Pseudomonadati</taxon>
        <taxon>Pseudomonadota</taxon>
        <taxon>Gammaproteobacteria</taxon>
        <taxon>Oceanospirillales</taxon>
        <taxon>Oceanospirillaceae</taxon>
        <taxon>Thalassolituus</taxon>
    </lineage>
</organism>
<evidence type="ECO:0000259" key="14">
    <source>
        <dbReference type="PROSITE" id="PS50109"/>
    </source>
</evidence>
<dbReference type="SUPFAM" id="SSF55785">
    <property type="entry name" value="PYP-like sensor domain (PAS domain)"/>
    <property type="match status" value="1"/>
</dbReference>
<dbReference type="SMART" id="SM00448">
    <property type="entry name" value="REC"/>
    <property type="match status" value="1"/>
</dbReference>
<accession>A0ABS7ZNC8</accession>
<dbReference type="Gene3D" id="3.30.450.20">
    <property type="entry name" value="PAS domain"/>
    <property type="match status" value="1"/>
</dbReference>
<dbReference type="PROSITE" id="PS50113">
    <property type="entry name" value="PAC"/>
    <property type="match status" value="1"/>
</dbReference>
<keyword evidence="4" id="KW-1003">Cell membrane</keyword>
<dbReference type="Pfam" id="PF00072">
    <property type="entry name" value="Response_reg"/>
    <property type="match status" value="1"/>
</dbReference>
<gene>
    <name evidence="19" type="ORF">I9W95_06255</name>
</gene>
<feature type="domain" description="PAC" evidence="17">
    <location>
        <begin position="351"/>
        <end position="401"/>
    </location>
</feature>
<dbReference type="Proteomes" id="UP000714380">
    <property type="component" value="Unassembled WGS sequence"/>
</dbReference>
<dbReference type="InterPro" id="IPR003594">
    <property type="entry name" value="HATPase_dom"/>
</dbReference>
<dbReference type="CDD" id="cd17546">
    <property type="entry name" value="REC_hyHK_CKI1_RcsC-like"/>
    <property type="match status" value="1"/>
</dbReference>
<dbReference type="PROSITE" id="PS50112">
    <property type="entry name" value="PAS"/>
    <property type="match status" value="1"/>
</dbReference>
<feature type="transmembrane region" description="Helical" evidence="13">
    <location>
        <begin position="237"/>
        <end position="262"/>
    </location>
</feature>
<comment type="catalytic activity">
    <reaction evidence="1">
        <text>ATP + protein L-histidine = ADP + protein N-phospho-L-histidine.</text>
        <dbReference type="EC" id="2.7.13.3"/>
    </reaction>
</comment>
<evidence type="ECO:0000256" key="7">
    <source>
        <dbReference type="ARBA" id="ARBA00022741"/>
    </source>
</evidence>
<dbReference type="RefSeq" id="WP_225672984.1">
    <property type="nucleotide sequence ID" value="NZ_JAEDAH010000030.1"/>
</dbReference>
<dbReference type="InterPro" id="IPR000700">
    <property type="entry name" value="PAS-assoc_C"/>
</dbReference>
<feature type="transmembrane region" description="Helical" evidence="13">
    <location>
        <begin position="163"/>
        <end position="186"/>
    </location>
</feature>
<dbReference type="InterPro" id="IPR005467">
    <property type="entry name" value="His_kinase_dom"/>
</dbReference>
<dbReference type="SUPFAM" id="SSF47384">
    <property type="entry name" value="Homodimeric domain of signal transducing histidine kinase"/>
    <property type="match status" value="1"/>
</dbReference>
<dbReference type="InterPro" id="IPR003661">
    <property type="entry name" value="HisK_dim/P_dom"/>
</dbReference>
<dbReference type="CDD" id="cd16922">
    <property type="entry name" value="HATPase_EvgS-ArcB-TorS-like"/>
    <property type="match status" value="1"/>
</dbReference>
<proteinExistence type="predicted"/>
<keyword evidence="5 12" id="KW-0597">Phosphoprotein</keyword>
<sequence length="974" mass="106495">MEFALMLAVSDLFLTQSVATELLLIGEYDPALVALSLIIAVLTSYLALTLSAAARRTPTPGMQRLHLITGAGALGVGVWSMHFIGMLAFDLCTPVDYRADITLLSMLPAIFAAWVTLTMLSGKDVTWHRLLAGGVVVGLGIGSMHYVGMAAMVLGPSLRYDPAYFALSIVVAAALATLSLWVSFGLRGRRAMSGNTRRLIAGSIMGLAIAGMHYTAMEAARFVGFADQNYQPGSQQHYLLSFAIAAATILLGIFIGALNALVRYRALLQHSNESSSELQAMFDTAVDAIVKISASGEILSVNRSVERMLGYSQQELLGRNVSMLMPAPHRELHDHYLANYLATGEARIIGQGREVMALHKDGHEIPVRLAIGEFKRGGTPRFVGFLSDITERYVMEHDLRSAKEQAEEAAQAKSAFLAKMSHEIRTPMNAILGFTELLMDSPLNEHQQQNLGIVRNSAQSLLALLNDILDTAKFDSGRAQFEQRNFSLLALCQHIVATQSLNAARKGLQLTLDYSPQTDEFFCGDPLRIQQIVLNLLSNAVKFTQHGSVNLKVSPLTTEPGVTIDVEDSGIGIPQDRLESIFAPFSQADSSMTRRFGGTGLGTTIARQLTELMGGQISVVSTVGSGTTFSVRLPLPIGEPVEDDISELPEYPLPPLRILAADDVPQNLQLLEAILSQRGHQLISVSNGRDALTLFRSGLFDLVLMDVQMPEMDGHETSKAIRQWENQHQRQETPIIALTASVLEQDRVSASDSGMNGFASKPLNVAQLTQEIARALGLQASQQTHRSQSRPQLSIDWQQGNSLWGTKEKLTAAIRHFINDAQNQPQQLKDWIKTDADEALKHLHRLKGVSANLCLTSLAAVYQQLESELTQGEVNDRNLNTVFNAFHAVRLEMQSTEHASESADTQQDEVDALFIQALSEKLMAGEFPDSMISKAIRMLPSGLREQAREAEMEFDAESLSALLQAFIQQTEKGE</sequence>
<feature type="transmembrane region" description="Helical" evidence="13">
    <location>
        <begin position="65"/>
        <end position="89"/>
    </location>
</feature>
<dbReference type="Gene3D" id="1.10.287.130">
    <property type="match status" value="1"/>
</dbReference>
<dbReference type="Gene3D" id="3.40.50.2300">
    <property type="match status" value="1"/>
</dbReference>
<comment type="caution">
    <text evidence="19">The sequence shown here is derived from an EMBL/GenBank/DDBJ whole genome shotgun (WGS) entry which is preliminary data.</text>
</comment>
<name>A0ABS7ZNC8_9GAMM</name>
<feature type="modified residue" description="4-aspartylphosphate" evidence="12">
    <location>
        <position position="706"/>
    </location>
</feature>
<evidence type="ECO:0000256" key="5">
    <source>
        <dbReference type="ARBA" id="ARBA00022553"/>
    </source>
</evidence>
<protein>
    <recommendedName>
        <fullName evidence="3">histidine kinase</fullName>
        <ecNumber evidence="3">2.7.13.3</ecNumber>
    </recommendedName>
</protein>
<dbReference type="InterPro" id="IPR005330">
    <property type="entry name" value="MHYT_dom"/>
</dbReference>
<dbReference type="SUPFAM" id="SSF52172">
    <property type="entry name" value="CheY-like"/>
    <property type="match status" value="1"/>
</dbReference>
<dbReference type="NCBIfam" id="TIGR00229">
    <property type="entry name" value="sensory_box"/>
    <property type="match status" value="1"/>
</dbReference>
<evidence type="ECO:0000256" key="3">
    <source>
        <dbReference type="ARBA" id="ARBA00012438"/>
    </source>
</evidence>
<evidence type="ECO:0000256" key="6">
    <source>
        <dbReference type="ARBA" id="ARBA00022692"/>
    </source>
</evidence>
<evidence type="ECO:0000256" key="10">
    <source>
        <dbReference type="ARBA" id="ARBA00023012"/>
    </source>
</evidence>
<dbReference type="InterPro" id="IPR036890">
    <property type="entry name" value="HATPase_C_sf"/>
</dbReference>
<dbReference type="SMART" id="SM00387">
    <property type="entry name" value="HATPase_c"/>
    <property type="match status" value="1"/>
</dbReference>
<feature type="domain" description="PAS" evidence="16">
    <location>
        <begin position="274"/>
        <end position="344"/>
    </location>
</feature>
<keyword evidence="9 13" id="KW-1133">Transmembrane helix</keyword>
<feature type="domain" description="MHYT" evidence="18">
    <location>
        <begin position="28"/>
        <end position="223"/>
    </location>
</feature>
<keyword evidence="10" id="KW-0902">Two-component regulatory system</keyword>
<evidence type="ECO:0000313" key="19">
    <source>
        <dbReference type="EMBL" id="MCA6063208.1"/>
    </source>
</evidence>
<dbReference type="Pfam" id="PF00512">
    <property type="entry name" value="HisKA"/>
    <property type="match status" value="1"/>
</dbReference>
<dbReference type="PANTHER" id="PTHR45339:SF1">
    <property type="entry name" value="HYBRID SIGNAL TRANSDUCTION HISTIDINE KINASE J"/>
    <property type="match status" value="1"/>
</dbReference>
<dbReference type="SMART" id="SM00091">
    <property type="entry name" value="PAS"/>
    <property type="match status" value="1"/>
</dbReference>
<evidence type="ECO:0000256" key="2">
    <source>
        <dbReference type="ARBA" id="ARBA00004651"/>
    </source>
</evidence>
<feature type="transmembrane region" description="Helical" evidence="13">
    <location>
        <begin position="101"/>
        <end position="118"/>
    </location>
</feature>
<dbReference type="InterPro" id="IPR011006">
    <property type="entry name" value="CheY-like_superfamily"/>
</dbReference>
<evidence type="ECO:0000256" key="8">
    <source>
        <dbReference type="ARBA" id="ARBA00022840"/>
    </source>
</evidence>
<evidence type="ECO:0000313" key="20">
    <source>
        <dbReference type="Proteomes" id="UP000714380"/>
    </source>
</evidence>
<evidence type="ECO:0000259" key="17">
    <source>
        <dbReference type="PROSITE" id="PS50113"/>
    </source>
</evidence>
<dbReference type="Gene3D" id="3.30.565.10">
    <property type="entry name" value="Histidine kinase-like ATPase, C-terminal domain"/>
    <property type="match status" value="1"/>
</dbReference>
<dbReference type="InterPro" id="IPR004358">
    <property type="entry name" value="Sig_transdc_His_kin-like_C"/>
</dbReference>
<evidence type="ECO:0000259" key="18">
    <source>
        <dbReference type="PROSITE" id="PS50924"/>
    </source>
</evidence>
<feature type="transmembrane region" description="Helical" evidence="13">
    <location>
        <begin position="35"/>
        <end position="53"/>
    </location>
</feature>
<dbReference type="PROSITE" id="PS50924">
    <property type="entry name" value="MHYT"/>
    <property type="match status" value="1"/>
</dbReference>
<keyword evidence="11 13" id="KW-0472">Membrane</keyword>
<dbReference type="EMBL" id="JAEDAH010000030">
    <property type="protein sequence ID" value="MCA6063208.1"/>
    <property type="molecule type" value="Genomic_DNA"/>
</dbReference>
<feature type="domain" description="Histidine kinase" evidence="14">
    <location>
        <begin position="419"/>
        <end position="637"/>
    </location>
</feature>
<dbReference type="SUPFAM" id="SSF55874">
    <property type="entry name" value="ATPase domain of HSP90 chaperone/DNA topoisomerase II/histidine kinase"/>
    <property type="match status" value="1"/>
</dbReference>
<evidence type="ECO:0000256" key="11">
    <source>
        <dbReference type="ARBA" id="ARBA00023136"/>
    </source>
</evidence>
<dbReference type="PROSITE" id="PS50109">
    <property type="entry name" value="HIS_KIN"/>
    <property type="match status" value="1"/>
</dbReference>